<dbReference type="Pfam" id="PF00392">
    <property type="entry name" value="GntR"/>
    <property type="match status" value="1"/>
</dbReference>
<evidence type="ECO:0000256" key="3">
    <source>
        <dbReference type="ARBA" id="ARBA00023163"/>
    </source>
</evidence>
<keyword evidence="2" id="KW-0238">DNA-binding</keyword>
<dbReference type="SMART" id="SM00345">
    <property type="entry name" value="HTH_GNTR"/>
    <property type="match status" value="1"/>
</dbReference>
<reference evidence="5" key="1">
    <citation type="submission" date="2017-05" db="EMBL/GenBank/DDBJ databases">
        <title>The Genome Sequence of Enterococcus sp. 9D6_DIV0238.</title>
        <authorList>
            <consortium name="The Broad Institute Genomics Platform"/>
            <consortium name="The Broad Institute Genomic Center for Infectious Diseases"/>
            <person name="Earl A."/>
            <person name="Manson A."/>
            <person name="Schwartman J."/>
            <person name="Gilmore M."/>
            <person name="Abouelleil A."/>
            <person name="Cao P."/>
            <person name="Chapman S."/>
            <person name="Cusick C."/>
            <person name="Shea T."/>
            <person name="Young S."/>
            <person name="Neafsey D."/>
            <person name="Nusbaum C."/>
            <person name="Birren B."/>
        </authorList>
    </citation>
    <scope>NUCLEOTIDE SEQUENCE [LARGE SCALE GENOMIC DNA]</scope>
    <source>
        <strain evidence="5">9D6_DIV0238</strain>
    </source>
</reference>
<dbReference type="OrthoDB" id="368257at2"/>
<dbReference type="RefSeq" id="WP_087639811.1">
    <property type="nucleotide sequence ID" value="NZ_CP147246.1"/>
</dbReference>
<dbReference type="AlphaFoldDB" id="A0A200JEJ6"/>
<dbReference type="SUPFAM" id="SSF46785">
    <property type="entry name" value="Winged helix' DNA-binding domain"/>
    <property type="match status" value="1"/>
</dbReference>
<organism evidence="5">
    <name type="scientific">Candidatus Enterococcus dunnyi</name>
    <dbReference type="NCBI Taxonomy" id="1834192"/>
    <lineage>
        <taxon>Bacteria</taxon>
        <taxon>Bacillati</taxon>
        <taxon>Bacillota</taxon>
        <taxon>Bacilli</taxon>
        <taxon>Lactobacillales</taxon>
        <taxon>Enterococcaceae</taxon>
        <taxon>Enterococcus</taxon>
    </lineage>
</organism>
<reference evidence="6" key="3">
    <citation type="submission" date="2024-03" db="EMBL/GenBank/DDBJ databases">
        <title>The Genome Sequence of Enterococcus sp. DIV0238c.</title>
        <authorList>
            <consortium name="The Broad Institute Genomics Platform"/>
            <consortium name="The Broad Institute Microbial Omics Core"/>
            <consortium name="The Broad Institute Genomic Center for Infectious Diseases"/>
            <person name="Earl A."/>
            <person name="Manson A."/>
            <person name="Gilmore M."/>
            <person name="Schwartman J."/>
            <person name="Shea T."/>
            <person name="Abouelleil A."/>
            <person name="Cao P."/>
            <person name="Chapman S."/>
            <person name="Cusick C."/>
            <person name="Young S."/>
            <person name="Neafsey D."/>
            <person name="Nusbaum C."/>
            <person name="Birren B."/>
        </authorList>
    </citation>
    <scope>NUCLEOTIDE SEQUENCE</scope>
    <source>
        <strain evidence="6">9D6_DIV0238</strain>
    </source>
</reference>
<dbReference type="SUPFAM" id="SSF48008">
    <property type="entry name" value="GntR ligand-binding domain-like"/>
    <property type="match status" value="1"/>
</dbReference>
<keyword evidence="1" id="KW-0805">Transcription regulation</keyword>
<dbReference type="InterPro" id="IPR000524">
    <property type="entry name" value="Tscrpt_reg_HTH_GntR"/>
</dbReference>
<dbReference type="PROSITE" id="PS50949">
    <property type="entry name" value="HTH_GNTR"/>
    <property type="match status" value="1"/>
</dbReference>
<keyword evidence="3" id="KW-0804">Transcription</keyword>
<dbReference type="PANTHER" id="PTHR43537">
    <property type="entry name" value="TRANSCRIPTIONAL REGULATOR, GNTR FAMILY"/>
    <property type="match status" value="1"/>
</dbReference>
<name>A0A200JEJ6_9ENTE</name>
<dbReference type="EMBL" id="NIBQ01000001">
    <property type="protein sequence ID" value="OUZ35180.1"/>
    <property type="molecule type" value="Genomic_DNA"/>
</dbReference>
<dbReference type="PANTHER" id="PTHR43537:SF5">
    <property type="entry name" value="UXU OPERON TRANSCRIPTIONAL REGULATOR"/>
    <property type="match status" value="1"/>
</dbReference>
<dbReference type="GO" id="GO:0003700">
    <property type="term" value="F:DNA-binding transcription factor activity"/>
    <property type="evidence" value="ECO:0007669"/>
    <property type="project" value="InterPro"/>
</dbReference>
<evidence type="ECO:0000313" key="7">
    <source>
        <dbReference type="Proteomes" id="UP000196151"/>
    </source>
</evidence>
<dbReference type="Gene3D" id="1.10.10.10">
    <property type="entry name" value="Winged helix-like DNA-binding domain superfamily/Winged helix DNA-binding domain"/>
    <property type="match status" value="1"/>
</dbReference>
<evidence type="ECO:0000256" key="2">
    <source>
        <dbReference type="ARBA" id="ARBA00023125"/>
    </source>
</evidence>
<dbReference type="Proteomes" id="UP000196151">
    <property type="component" value="Chromosome"/>
</dbReference>
<evidence type="ECO:0000259" key="4">
    <source>
        <dbReference type="PROSITE" id="PS50949"/>
    </source>
</evidence>
<dbReference type="InterPro" id="IPR036388">
    <property type="entry name" value="WH-like_DNA-bd_sf"/>
</dbReference>
<dbReference type="Gene3D" id="1.20.120.530">
    <property type="entry name" value="GntR ligand-binding domain-like"/>
    <property type="match status" value="1"/>
</dbReference>
<protein>
    <recommendedName>
        <fullName evidence="4">HTH gntR-type domain-containing protein</fullName>
    </recommendedName>
</protein>
<proteinExistence type="predicted"/>
<dbReference type="Pfam" id="PF07729">
    <property type="entry name" value="FCD"/>
    <property type="match status" value="1"/>
</dbReference>
<keyword evidence="7" id="KW-1185">Reference proteome</keyword>
<reference evidence="6" key="2">
    <citation type="submission" date="2017-05" db="EMBL/GenBank/DDBJ databases">
        <authorList>
            <consortium name="The Broad Institute Genomics Platform"/>
            <consortium name="The Broad Institute Genomic Center for Infectious Diseases"/>
            <person name="Earl A."/>
            <person name="Manson A."/>
            <person name="Schwartman J."/>
            <person name="Gilmore M."/>
            <person name="Abouelleil A."/>
            <person name="Cao P."/>
            <person name="Chapman S."/>
            <person name="Cusick C."/>
            <person name="Shea T."/>
            <person name="Young S."/>
            <person name="Neafsey D."/>
            <person name="Nusbaum C."/>
            <person name="Birren B."/>
        </authorList>
    </citation>
    <scope>NUCLEOTIDE SEQUENCE</scope>
    <source>
        <strain evidence="6">9D6_DIV0238</strain>
    </source>
</reference>
<dbReference type="GO" id="GO:0003677">
    <property type="term" value="F:DNA binding"/>
    <property type="evidence" value="ECO:0007669"/>
    <property type="project" value="UniProtKB-KW"/>
</dbReference>
<sequence>MTHMIDVAEIVAENLDFSSTKSLKTVVYSALKKTILNGEIPAGTRINELFLCNKVSISRTPLRSALQRLHDENLLEYVPGSGMIVKGITSKDAYEIFTIRKSLDRLATITAMHEMNDRDFEEFEQIVSLMQKQGENGEELASIFTDFNEFIYSKSQLFRLRDTRENIQNYLSYFRELSVHSNDRRANAIEDHVKLYYYMKTKNEKQVELLLDEHLENALDGILSEMDKKVLQAI</sequence>
<evidence type="ECO:0000313" key="6">
    <source>
        <dbReference type="EMBL" id="WYJ95697.1"/>
    </source>
</evidence>
<dbReference type="EMBL" id="CP147246">
    <property type="protein sequence ID" value="WYJ95697.1"/>
    <property type="molecule type" value="Genomic_DNA"/>
</dbReference>
<dbReference type="InterPro" id="IPR036390">
    <property type="entry name" value="WH_DNA-bd_sf"/>
</dbReference>
<gene>
    <name evidence="5" type="ORF">A5889_000656</name>
    <name evidence="6" type="ORF">A5889_003246</name>
</gene>
<dbReference type="InterPro" id="IPR011711">
    <property type="entry name" value="GntR_C"/>
</dbReference>
<dbReference type="InterPro" id="IPR008920">
    <property type="entry name" value="TF_FadR/GntR_C"/>
</dbReference>
<evidence type="ECO:0000313" key="5">
    <source>
        <dbReference type="EMBL" id="OUZ35180.1"/>
    </source>
</evidence>
<accession>A0A200JEJ6</accession>
<evidence type="ECO:0000256" key="1">
    <source>
        <dbReference type="ARBA" id="ARBA00023015"/>
    </source>
</evidence>
<feature type="domain" description="HTH gntR-type" evidence="4">
    <location>
        <begin position="21"/>
        <end position="88"/>
    </location>
</feature>